<comment type="caution">
    <text evidence="1">The sequence shown here is derived from an EMBL/GenBank/DDBJ whole genome shotgun (WGS) entry which is preliminary data.</text>
</comment>
<keyword evidence="2" id="KW-1185">Reference proteome</keyword>
<sequence length="185" mass="22503">MKIKNKKIFFVLILFIPLIIFLLKEKPEENRIRKRYFDFDAYNNVKLKVVKDGWIEISRYGMSMWYYKTNGKCREGWLYDDDYKGWYYFYPQGNDSFMFDPRYSESEWLSINNKWYWFNIGGKLKELNGWERYGDKWMYHVPKDYGALAGCLCKIGSKYYIFDYNGYMTYEGDTAPDLSKLGYSR</sequence>
<dbReference type="Proteomes" id="UP000823123">
    <property type="component" value="Unassembled WGS sequence"/>
</dbReference>
<dbReference type="RefSeq" id="WP_201276060.1">
    <property type="nucleotide sequence ID" value="NZ_JACVDA010000037.1"/>
</dbReference>
<gene>
    <name evidence="1" type="ORF">IBJ83_08185</name>
</gene>
<organism evidence="1 2">
    <name type="scientific">Parvimonas parva</name>
    <dbReference type="NCBI Taxonomy" id="2769485"/>
    <lineage>
        <taxon>Bacteria</taxon>
        <taxon>Bacillati</taxon>
        <taxon>Bacillota</taxon>
        <taxon>Tissierellia</taxon>
        <taxon>Tissierellales</taxon>
        <taxon>Peptoniphilaceae</taxon>
        <taxon>Parvimonas</taxon>
    </lineage>
</organism>
<accession>A0ABS1CAV4</accession>
<dbReference type="Gene3D" id="2.10.270.10">
    <property type="entry name" value="Cholin Binding"/>
    <property type="match status" value="1"/>
</dbReference>
<evidence type="ECO:0000313" key="2">
    <source>
        <dbReference type="Proteomes" id="UP000823123"/>
    </source>
</evidence>
<proteinExistence type="predicted"/>
<name>A0ABS1CAV4_9FIRM</name>
<protein>
    <submittedName>
        <fullName evidence="1">Uncharacterized protein</fullName>
    </submittedName>
</protein>
<dbReference type="SUPFAM" id="SSF69360">
    <property type="entry name" value="Cell wall binding repeat"/>
    <property type="match status" value="1"/>
</dbReference>
<dbReference type="EMBL" id="JACVDA010000037">
    <property type="protein sequence ID" value="MBK1469259.1"/>
    <property type="molecule type" value="Genomic_DNA"/>
</dbReference>
<reference evidence="1 2" key="1">
    <citation type="submission" date="2020-09" db="EMBL/GenBank/DDBJ databases">
        <title>Parvimonas S3374 sp. nov.</title>
        <authorList>
            <person name="Buhl M."/>
        </authorList>
    </citation>
    <scope>NUCLEOTIDE SEQUENCE [LARGE SCALE GENOMIC DNA]</scope>
    <source>
        <strain evidence="1 2">S3374</strain>
    </source>
</reference>
<evidence type="ECO:0000313" key="1">
    <source>
        <dbReference type="EMBL" id="MBK1469259.1"/>
    </source>
</evidence>